<gene>
    <name evidence="2" type="ORF">M0R45_026352</name>
    <name evidence="3" type="ORF">M0R45_026355</name>
</gene>
<evidence type="ECO:0000313" key="4">
    <source>
        <dbReference type="Proteomes" id="UP001457282"/>
    </source>
</evidence>
<reference evidence="3 4" key="1">
    <citation type="journal article" date="2023" name="G3 (Bethesda)">
        <title>A chromosome-length genome assembly and annotation of blackberry (Rubus argutus, cv. 'Hillquist').</title>
        <authorList>
            <person name="Bruna T."/>
            <person name="Aryal R."/>
            <person name="Dudchenko O."/>
            <person name="Sargent D.J."/>
            <person name="Mead D."/>
            <person name="Buti M."/>
            <person name="Cavallini A."/>
            <person name="Hytonen T."/>
            <person name="Andres J."/>
            <person name="Pham M."/>
            <person name="Weisz D."/>
            <person name="Mascagni F."/>
            <person name="Usai G."/>
            <person name="Natali L."/>
            <person name="Bassil N."/>
            <person name="Fernandez G.E."/>
            <person name="Lomsadze A."/>
            <person name="Armour M."/>
            <person name="Olukolu B."/>
            <person name="Poorten T."/>
            <person name="Britton C."/>
            <person name="Davik J."/>
            <person name="Ashrafi H."/>
            <person name="Aiden E.L."/>
            <person name="Borodovsky M."/>
            <person name="Worthington M."/>
        </authorList>
    </citation>
    <scope>NUCLEOTIDE SEQUENCE [LARGE SCALE GENOMIC DNA]</scope>
    <source>
        <strain evidence="3">PI 553951</strain>
    </source>
</reference>
<dbReference type="EMBL" id="JBEDUW010000005">
    <property type="protein sequence ID" value="KAK9929249.1"/>
    <property type="molecule type" value="Genomic_DNA"/>
</dbReference>
<dbReference type="EMBL" id="JBEDUW010000005">
    <property type="protein sequence ID" value="KAK9929246.1"/>
    <property type="molecule type" value="Genomic_DNA"/>
</dbReference>
<comment type="caution">
    <text evidence="3">The sequence shown here is derived from an EMBL/GenBank/DDBJ whole genome shotgun (WGS) entry which is preliminary data.</text>
</comment>
<sequence>MAEMMNGGTARLETRPGQLVGLRETKPLRAGYRRDDLGRGWRKGSTAERSWWLNDGLNWLGTTVQRGDGVMVVRIEVMVSKRERRGAVRRRWGMARV</sequence>
<name>A0AAW1WZM5_RUBAR</name>
<protein>
    <submittedName>
        <fullName evidence="3">Uncharacterized protein</fullName>
    </submittedName>
</protein>
<dbReference type="AlphaFoldDB" id="A0AAW1WZM5"/>
<evidence type="ECO:0000313" key="2">
    <source>
        <dbReference type="EMBL" id="KAK9929246.1"/>
    </source>
</evidence>
<evidence type="ECO:0000313" key="3">
    <source>
        <dbReference type="EMBL" id="KAK9929249.1"/>
    </source>
</evidence>
<evidence type="ECO:0000256" key="1">
    <source>
        <dbReference type="SAM" id="MobiDB-lite"/>
    </source>
</evidence>
<feature type="region of interest" description="Disordered" evidence="1">
    <location>
        <begin position="1"/>
        <end position="20"/>
    </location>
</feature>
<proteinExistence type="predicted"/>
<dbReference type="Proteomes" id="UP001457282">
    <property type="component" value="Unassembled WGS sequence"/>
</dbReference>
<accession>A0AAW1WZM5</accession>
<organism evidence="3 4">
    <name type="scientific">Rubus argutus</name>
    <name type="common">Southern blackberry</name>
    <dbReference type="NCBI Taxonomy" id="59490"/>
    <lineage>
        <taxon>Eukaryota</taxon>
        <taxon>Viridiplantae</taxon>
        <taxon>Streptophyta</taxon>
        <taxon>Embryophyta</taxon>
        <taxon>Tracheophyta</taxon>
        <taxon>Spermatophyta</taxon>
        <taxon>Magnoliopsida</taxon>
        <taxon>eudicotyledons</taxon>
        <taxon>Gunneridae</taxon>
        <taxon>Pentapetalae</taxon>
        <taxon>rosids</taxon>
        <taxon>fabids</taxon>
        <taxon>Rosales</taxon>
        <taxon>Rosaceae</taxon>
        <taxon>Rosoideae</taxon>
        <taxon>Rosoideae incertae sedis</taxon>
        <taxon>Rubus</taxon>
    </lineage>
</organism>
<keyword evidence="4" id="KW-1185">Reference proteome</keyword>